<accession>S8D5D0</accession>
<dbReference type="AlphaFoldDB" id="S8D5D0"/>
<protein>
    <submittedName>
        <fullName evidence="2">Uncharacterized protein</fullName>
    </submittedName>
</protein>
<feature type="compositionally biased region" description="Low complexity" evidence="1">
    <location>
        <begin position="309"/>
        <end position="332"/>
    </location>
</feature>
<feature type="compositionally biased region" description="Low complexity" evidence="1">
    <location>
        <begin position="512"/>
        <end position="521"/>
    </location>
</feature>
<evidence type="ECO:0000256" key="1">
    <source>
        <dbReference type="SAM" id="MobiDB-lite"/>
    </source>
</evidence>
<feature type="compositionally biased region" description="Polar residues" evidence="1">
    <location>
        <begin position="427"/>
        <end position="445"/>
    </location>
</feature>
<sequence>MEAAELPKTCFGSETTNGVVGDNQFTDIFGAVPAEKGADLILSVDALDGVPQLQETESTQNRERYNLRKSLAWDSAFFTSAGVLDPEELSIMIIRADKSPTLCGIQEEVALSTESFSTFGSDTPTLEALEDDLFVDVRASIQRSNWEPSNLKTPSSNKNPKDAHCPNNSGNISLTAVDESLASQNKIQKPVVKRGVGIPSGRMLKSQPSQNVGKLVNGKQLKQGAINLSVAQIKPGVRSLEKNPPIVSKLSSKGISSSAKRESTGNAHAKSECGSPKHVAPSGKPTLLQPKGSIMSGVRRVLPKPVVVSSSTSKPSFVSSSTSKSLQSLPESCPKAPSRPPGIKNKQPSNAVATAVKNSVSSAPSPASSISEWSSTSSCSTSMANALRSDISRASIDAVSLKSVEGNVVSDRMSRSGGRSGDRLKNQEGSNKKTLPPHQSAQVSGKPSGLRMPSPKIGFFDGVRASTCTPNRNQQSQSRLRKLTPKSAASPGGSSSSKSNMKKNSHATAVMSSSSCLSPGESSEKVMAENMEEKPSFVDCHQSDLFLQNNHHVLHSEEGDETAVDRSSASEDSRKSNKDEWKEESPKNDTIENNSKGPSKSSSPCASSSLSPDSRTPFAPMNNSDEMAARSAQALL</sequence>
<dbReference type="OrthoDB" id="1931260at2759"/>
<evidence type="ECO:0000313" key="2">
    <source>
        <dbReference type="EMBL" id="EPS72641.1"/>
    </source>
</evidence>
<reference evidence="2 3" key="1">
    <citation type="journal article" date="2013" name="BMC Genomics">
        <title>The miniature genome of a carnivorous plant Genlisea aurea contains a low number of genes and short non-coding sequences.</title>
        <authorList>
            <person name="Leushkin E.V."/>
            <person name="Sutormin R.A."/>
            <person name="Nabieva E.R."/>
            <person name="Penin A.A."/>
            <person name="Kondrashov A.S."/>
            <person name="Logacheva M.D."/>
        </authorList>
    </citation>
    <scope>NUCLEOTIDE SEQUENCE [LARGE SCALE GENOMIC DNA]</scope>
</reference>
<dbReference type="Proteomes" id="UP000015453">
    <property type="component" value="Unassembled WGS sequence"/>
</dbReference>
<dbReference type="GO" id="GO:0008017">
    <property type="term" value="F:microtubule binding"/>
    <property type="evidence" value="ECO:0007669"/>
    <property type="project" value="InterPro"/>
</dbReference>
<comment type="caution">
    <text evidence="2">The sequence shown here is derived from an EMBL/GenBank/DDBJ whole genome shotgun (WGS) entry which is preliminary data.</text>
</comment>
<keyword evidence="3" id="KW-1185">Reference proteome</keyword>
<feature type="compositionally biased region" description="Low complexity" evidence="1">
    <location>
        <begin position="485"/>
        <end position="499"/>
    </location>
</feature>
<feature type="region of interest" description="Disordered" evidence="1">
    <location>
        <begin position="241"/>
        <end position="296"/>
    </location>
</feature>
<feature type="compositionally biased region" description="Low complexity" evidence="1">
    <location>
        <begin position="248"/>
        <end position="258"/>
    </location>
</feature>
<feature type="compositionally biased region" description="Polar residues" evidence="1">
    <location>
        <begin position="466"/>
        <end position="478"/>
    </location>
</feature>
<dbReference type="PANTHER" id="PTHR33737">
    <property type="entry name" value="OS05G0121800 PROTEIN"/>
    <property type="match status" value="1"/>
</dbReference>
<feature type="region of interest" description="Disordered" evidence="1">
    <location>
        <begin position="185"/>
        <end position="212"/>
    </location>
</feature>
<dbReference type="PANTHER" id="PTHR33737:SF2">
    <property type="entry name" value="OS12G0102700 PROTEIN"/>
    <property type="match status" value="1"/>
</dbReference>
<organism evidence="2 3">
    <name type="scientific">Genlisea aurea</name>
    <dbReference type="NCBI Taxonomy" id="192259"/>
    <lineage>
        <taxon>Eukaryota</taxon>
        <taxon>Viridiplantae</taxon>
        <taxon>Streptophyta</taxon>
        <taxon>Embryophyta</taxon>
        <taxon>Tracheophyta</taxon>
        <taxon>Spermatophyta</taxon>
        <taxon>Magnoliopsida</taxon>
        <taxon>eudicotyledons</taxon>
        <taxon>Gunneridae</taxon>
        <taxon>Pentapetalae</taxon>
        <taxon>asterids</taxon>
        <taxon>lamiids</taxon>
        <taxon>Lamiales</taxon>
        <taxon>Lentibulariaceae</taxon>
        <taxon>Genlisea</taxon>
    </lineage>
</organism>
<gene>
    <name evidence="2" type="ORF">M569_02118</name>
</gene>
<dbReference type="EMBL" id="AUSU01000759">
    <property type="protein sequence ID" value="EPS72641.1"/>
    <property type="molecule type" value="Genomic_DNA"/>
</dbReference>
<proteinExistence type="predicted"/>
<feature type="compositionally biased region" description="Low complexity" evidence="1">
    <location>
        <begin position="595"/>
        <end position="614"/>
    </location>
</feature>
<feature type="region of interest" description="Disordered" evidence="1">
    <location>
        <begin position="555"/>
        <end position="636"/>
    </location>
</feature>
<feature type="compositionally biased region" description="Polar residues" evidence="1">
    <location>
        <begin position="346"/>
        <end position="358"/>
    </location>
</feature>
<evidence type="ECO:0000313" key="3">
    <source>
        <dbReference type="Proteomes" id="UP000015453"/>
    </source>
</evidence>
<feature type="compositionally biased region" description="Basic and acidic residues" evidence="1">
    <location>
        <begin position="568"/>
        <end position="590"/>
    </location>
</feature>
<feature type="region of interest" description="Disordered" evidence="1">
    <location>
        <begin position="309"/>
        <end position="377"/>
    </location>
</feature>
<feature type="region of interest" description="Disordered" evidence="1">
    <location>
        <begin position="408"/>
        <end position="529"/>
    </location>
</feature>
<feature type="compositionally biased region" description="Polar residues" evidence="1">
    <location>
        <begin position="146"/>
        <end position="158"/>
    </location>
</feature>
<dbReference type="InterPro" id="IPR045882">
    <property type="entry name" value="GPT1/2"/>
</dbReference>
<feature type="region of interest" description="Disordered" evidence="1">
    <location>
        <begin position="146"/>
        <end position="171"/>
    </location>
</feature>
<feature type="compositionally biased region" description="Low complexity" evidence="1">
    <location>
        <begin position="359"/>
        <end position="377"/>
    </location>
</feature>
<name>S8D5D0_9LAMI</name>